<gene>
    <name evidence="12" type="ORF">TELCIR_03857</name>
</gene>
<dbReference type="PANTHER" id="PTHR47143">
    <property type="entry name" value="TRANSIENT RECEPTOR POTENTIAL CATION CHANNEL PROTEIN PAINLESS"/>
    <property type="match status" value="1"/>
</dbReference>
<evidence type="ECO:0000313" key="13">
    <source>
        <dbReference type="Proteomes" id="UP000230423"/>
    </source>
</evidence>
<sequence>MYVTHTPPPFNVYDVTRNEMRDLTELFDNEHECPHVLFQLITRRHRYISFENAIECFIYTSAIISVMDLSPCSESTGIRMPEFSSIPSAVLKTTVMMIGEFEFTAIFHGDADVHPERLFGHAIAYPLFLFFCVIMTILLMNLLVGLAVDDIKSVLEEAKLKRLSMQADLVLQVEASMPYIRKLTCRSSIRVYPNRTSFLKRLRNRFGFDSSSVGQMEEKWDSKEEELFHEFRQVIKGQNYHLRTLQKNVDVMYSEQVKTAAMLRAVMESLQVNFQETVKD</sequence>
<keyword evidence="9" id="KW-0407">Ion channel</keyword>
<keyword evidence="5 10" id="KW-1133">Transmembrane helix</keyword>
<proteinExistence type="predicted"/>
<evidence type="ECO:0000259" key="11">
    <source>
        <dbReference type="Pfam" id="PF00520"/>
    </source>
</evidence>
<dbReference type="Pfam" id="PF00520">
    <property type="entry name" value="Ion_trans"/>
    <property type="match status" value="1"/>
</dbReference>
<keyword evidence="6" id="KW-0040">ANK repeat</keyword>
<feature type="domain" description="Ion transport" evidence="11">
    <location>
        <begin position="57"/>
        <end position="157"/>
    </location>
</feature>
<keyword evidence="7" id="KW-0406">Ion transport</keyword>
<feature type="transmembrane region" description="Helical" evidence="10">
    <location>
        <begin position="127"/>
        <end position="148"/>
    </location>
</feature>
<evidence type="ECO:0000256" key="10">
    <source>
        <dbReference type="SAM" id="Phobius"/>
    </source>
</evidence>
<evidence type="ECO:0000256" key="5">
    <source>
        <dbReference type="ARBA" id="ARBA00022989"/>
    </source>
</evidence>
<evidence type="ECO:0000256" key="2">
    <source>
        <dbReference type="ARBA" id="ARBA00022448"/>
    </source>
</evidence>
<evidence type="ECO:0000313" key="12">
    <source>
        <dbReference type="EMBL" id="PIO74141.1"/>
    </source>
</evidence>
<dbReference type="EMBL" id="KZ345327">
    <property type="protein sequence ID" value="PIO74141.1"/>
    <property type="molecule type" value="Genomic_DNA"/>
</dbReference>
<evidence type="ECO:0000256" key="7">
    <source>
        <dbReference type="ARBA" id="ARBA00023065"/>
    </source>
</evidence>
<organism evidence="12 13">
    <name type="scientific">Teladorsagia circumcincta</name>
    <name type="common">Brown stomach worm</name>
    <name type="synonym">Ostertagia circumcincta</name>
    <dbReference type="NCBI Taxonomy" id="45464"/>
    <lineage>
        <taxon>Eukaryota</taxon>
        <taxon>Metazoa</taxon>
        <taxon>Ecdysozoa</taxon>
        <taxon>Nematoda</taxon>
        <taxon>Chromadorea</taxon>
        <taxon>Rhabditida</taxon>
        <taxon>Rhabditina</taxon>
        <taxon>Rhabditomorpha</taxon>
        <taxon>Strongyloidea</taxon>
        <taxon>Trichostrongylidae</taxon>
        <taxon>Teladorsagia</taxon>
    </lineage>
</organism>
<dbReference type="GO" id="GO:0005216">
    <property type="term" value="F:monoatomic ion channel activity"/>
    <property type="evidence" value="ECO:0007669"/>
    <property type="project" value="InterPro"/>
</dbReference>
<evidence type="ECO:0000256" key="8">
    <source>
        <dbReference type="ARBA" id="ARBA00023136"/>
    </source>
</evidence>
<dbReference type="InterPro" id="IPR052076">
    <property type="entry name" value="TRP_cation_channel"/>
</dbReference>
<dbReference type="AlphaFoldDB" id="A0A2G9UV55"/>
<dbReference type="GO" id="GO:1902495">
    <property type="term" value="C:transmembrane transporter complex"/>
    <property type="evidence" value="ECO:0007669"/>
    <property type="project" value="TreeGrafter"/>
</dbReference>
<dbReference type="InterPro" id="IPR005821">
    <property type="entry name" value="Ion_trans_dom"/>
</dbReference>
<dbReference type="Gene3D" id="1.10.287.70">
    <property type="match status" value="1"/>
</dbReference>
<dbReference type="OrthoDB" id="5860479at2759"/>
<name>A0A2G9UV55_TELCI</name>
<comment type="subcellular location">
    <subcellularLocation>
        <location evidence="1">Membrane</location>
        <topology evidence="1">Multi-pass membrane protein</topology>
    </subcellularLocation>
</comment>
<dbReference type="Proteomes" id="UP000230423">
    <property type="component" value="Unassembled WGS sequence"/>
</dbReference>
<keyword evidence="4" id="KW-0677">Repeat</keyword>
<reference evidence="12 13" key="1">
    <citation type="submission" date="2015-09" db="EMBL/GenBank/DDBJ databases">
        <title>Draft genome of the parasitic nematode Teladorsagia circumcincta isolate WARC Sus (inbred).</title>
        <authorList>
            <person name="Mitreva M."/>
        </authorList>
    </citation>
    <scope>NUCLEOTIDE SEQUENCE [LARGE SCALE GENOMIC DNA]</scope>
    <source>
        <strain evidence="12 13">S</strain>
    </source>
</reference>
<evidence type="ECO:0000256" key="6">
    <source>
        <dbReference type="ARBA" id="ARBA00023043"/>
    </source>
</evidence>
<keyword evidence="3 10" id="KW-0812">Transmembrane</keyword>
<protein>
    <recommendedName>
        <fullName evidence="11">Ion transport domain-containing protein</fullName>
    </recommendedName>
</protein>
<keyword evidence="2" id="KW-0813">Transport</keyword>
<evidence type="ECO:0000256" key="4">
    <source>
        <dbReference type="ARBA" id="ARBA00022737"/>
    </source>
</evidence>
<evidence type="ECO:0000256" key="3">
    <source>
        <dbReference type="ARBA" id="ARBA00022692"/>
    </source>
</evidence>
<evidence type="ECO:0000256" key="1">
    <source>
        <dbReference type="ARBA" id="ARBA00004141"/>
    </source>
</evidence>
<dbReference type="PANTHER" id="PTHR47143:SF3">
    <property type="entry name" value="PWWP DOMAIN-CONTAINING PROTEIN"/>
    <property type="match status" value="1"/>
</dbReference>
<evidence type="ECO:0000256" key="9">
    <source>
        <dbReference type="ARBA" id="ARBA00023303"/>
    </source>
</evidence>
<keyword evidence="8 10" id="KW-0472">Membrane</keyword>
<keyword evidence="13" id="KW-1185">Reference proteome</keyword>
<accession>A0A2G9UV55</accession>